<sequence>MDGAWVPTFPCARYLTSRTEREFWAAYDMDEPRTQMFLDSVIPVEDAGRLDLVDVPEEGTEVIPGLRLIPTPGHTPGHIALRLDSRDERAVITGDCVHHPVQLAHPAIGSCVDIAPSSPRPPATRSSAPSPTRAPSCSAPTSRRPPPVM</sequence>
<comment type="caution">
    <text evidence="7">The sequence shown here is derived from an EMBL/GenBank/DDBJ whole genome shotgun (WGS) entry which is preliminary data.</text>
</comment>
<accession>A0A4D4KN77</accession>
<dbReference type="InterPro" id="IPR036866">
    <property type="entry name" value="RibonucZ/Hydroxyglut_hydro"/>
</dbReference>
<dbReference type="PANTHER" id="PTHR42978:SF6">
    <property type="entry name" value="QUORUM-QUENCHING LACTONASE YTNP-RELATED"/>
    <property type="match status" value="1"/>
</dbReference>
<keyword evidence="4" id="KW-0862">Zinc</keyword>
<dbReference type="InterPro" id="IPR001279">
    <property type="entry name" value="Metallo-B-lactamas"/>
</dbReference>
<evidence type="ECO:0000313" key="8">
    <source>
        <dbReference type="Proteomes" id="UP000301309"/>
    </source>
</evidence>
<proteinExistence type="inferred from homology"/>
<name>A0A4D4KN77_STRVO</name>
<dbReference type="Proteomes" id="UP000301309">
    <property type="component" value="Unassembled WGS sequence"/>
</dbReference>
<evidence type="ECO:0000256" key="2">
    <source>
        <dbReference type="ARBA" id="ARBA00022723"/>
    </source>
</evidence>
<dbReference type="PANTHER" id="PTHR42978">
    <property type="entry name" value="QUORUM-QUENCHING LACTONASE YTNP-RELATED-RELATED"/>
    <property type="match status" value="1"/>
</dbReference>
<evidence type="ECO:0000259" key="6">
    <source>
        <dbReference type="Pfam" id="PF00753"/>
    </source>
</evidence>
<evidence type="ECO:0000256" key="3">
    <source>
        <dbReference type="ARBA" id="ARBA00022801"/>
    </source>
</evidence>
<feature type="region of interest" description="Disordered" evidence="5">
    <location>
        <begin position="114"/>
        <end position="149"/>
    </location>
</feature>
<keyword evidence="2" id="KW-0479">Metal-binding</keyword>
<dbReference type="AlphaFoldDB" id="A0A4D4KN77"/>
<dbReference type="Pfam" id="PF00753">
    <property type="entry name" value="Lactamase_B"/>
    <property type="match status" value="1"/>
</dbReference>
<dbReference type="SUPFAM" id="SSF56281">
    <property type="entry name" value="Metallo-hydrolase/oxidoreductase"/>
    <property type="match status" value="1"/>
</dbReference>
<feature type="domain" description="Metallo-beta-lactamase" evidence="6">
    <location>
        <begin position="9"/>
        <end position="100"/>
    </location>
</feature>
<evidence type="ECO:0000256" key="1">
    <source>
        <dbReference type="ARBA" id="ARBA00007749"/>
    </source>
</evidence>
<keyword evidence="8" id="KW-1185">Reference proteome</keyword>
<evidence type="ECO:0000313" key="7">
    <source>
        <dbReference type="EMBL" id="GDY50365.1"/>
    </source>
</evidence>
<gene>
    <name evidence="7" type="ORF">SVIO_009880</name>
</gene>
<feature type="compositionally biased region" description="Low complexity" evidence="5">
    <location>
        <begin position="123"/>
        <end position="142"/>
    </location>
</feature>
<evidence type="ECO:0000256" key="4">
    <source>
        <dbReference type="ARBA" id="ARBA00022833"/>
    </source>
</evidence>
<dbReference type="Gene3D" id="3.60.15.10">
    <property type="entry name" value="Ribonuclease Z/Hydroxyacylglutathione hydrolase-like"/>
    <property type="match status" value="1"/>
</dbReference>
<dbReference type="GO" id="GO:0046872">
    <property type="term" value="F:metal ion binding"/>
    <property type="evidence" value="ECO:0007669"/>
    <property type="project" value="UniProtKB-KW"/>
</dbReference>
<organism evidence="7 8">
    <name type="scientific">Streptomyces violaceusniger</name>
    <dbReference type="NCBI Taxonomy" id="68280"/>
    <lineage>
        <taxon>Bacteria</taxon>
        <taxon>Bacillati</taxon>
        <taxon>Actinomycetota</taxon>
        <taxon>Actinomycetes</taxon>
        <taxon>Kitasatosporales</taxon>
        <taxon>Streptomycetaceae</taxon>
        <taxon>Streptomyces</taxon>
        <taxon>Streptomyces violaceusniger group</taxon>
    </lineage>
</organism>
<keyword evidence="3" id="KW-0378">Hydrolase</keyword>
<dbReference type="InterPro" id="IPR051013">
    <property type="entry name" value="MBL_superfamily_lactonases"/>
</dbReference>
<dbReference type="GO" id="GO:0016787">
    <property type="term" value="F:hydrolase activity"/>
    <property type="evidence" value="ECO:0007669"/>
    <property type="project" value="UniProtKB-KW"/>
</dbReference>
<protein>
    <recommendedName>
        <fullName evidence="6">Metallo-beta-lactamase domain-containing protein</fullName>
    </recommendedName>
</protein>
<reference evidence="7 8" key="1">
    <citation type="journal article" date="2020" name="Int. J. Syst. Evol. Microbiol.">
        <title>Reclassification of Streptomyces castelarensis and Streptomyces sporoclivatus as later heterotypic synonyms of Streptomyces antimycoticus.</title>
        <authorList>
            <person name="Komaki H."/>
            <person name="Tamura T."/>
        </authorList>
    </citation>
    <scope>NUCLEOTIDE SEQUENCE [LARGE SCALE GENOMIC DNA]</scope>
    <source>
        <strain evidence="7 8">NBRC 13459</strain>
    </source>
</reference>
<dbReference type="EMBL" id="BJHW01000001">
    <property type="protein sequence ID" value="GDY50365.1"/>
    <property type="molecule type" value="Genomic_DNA"/>
</dbReference>
<evidence type="ECO:0000256" key="5">
    <source>
        <dbReference type="SAM" id="MobiDB-lite"/>
    </source>
</evidence>
<comment type="similarity">
    <text evidence="1">Belongs to the metallo-beta-lactamase superfamily.</text>
</comment>